<dbReference type="InterPro" id="IPR009826">
    <property type="entry name" value="DNA_circ_N"/>
</dbReference>
<reference evidence="2" key="1">
    <citation type="submission" date="2019-11" db="EMBL/GenBank/DDBJ databases">
        <title>Burkholderia cenocepacia CF.</title>
        <authorList>
            <person name="Vianna E.F."/>
            <person name="Marques E.A."/>
            <person name="Albano R.M."/>
            <person name="Leao R.S."/>
        </authorList>
    </citation>
    <scope>NUCLEOTIDE SEQUENCE</scope>
    <source>
        <strain evidence="2">MS-2140</strain>
    </source>
</reference>
<dbReference type="EMBL" id="JAAEAM010000064">
    <property type="protein sequence ID" value="NDV77125.1"/>
    <property type="molecule type" value="Genomic_DNA"/>
</dbReference>
<accession>A0A6B2MNV5</accession>
<evidence type="ECO:0000259" key="1">
    <source>
        <dbReference type="Pfam" id="PF07157"/>
    </source>
</evidence>
<dbReference type="Pfam" id="PF07157">
    <property type="entry name" value="DNA_circ_N"/>
    <property type="match status" value="1"/>
</dbReference>
<organism evidence="2">
    <name type="scientific">Burkholderia cenocepacia</name>
    <dbReference type="NCBI Taxonomy" id="95486"/>
    <lineage>
        <taxon>Bacteria</taxon>
        <taxon>Pseudomonadati</taxon>
        <taxon>Pseudomonadota</taxon>
        <taxon>Betaproteobacteria</taxon>
        <taxon>Burkholderiales</taxon>
        <taxon>Burkholderiaceae</taxon>
        <taxon>Burkholderia</taxon>
        <taxon>Burkholderia cepacia complex</taxon>
    </lineage>
</organism>
<proteinExistence type="predicted"/>
<sequence>MASTTTDVLAVVGSIGGLASAVSDAASLLTGDWFSTLQEASYGGVPFGVFEIRNSTGRQQAVHTYPFRDEVWVEDLGQKPRAFEVIGFLLENDLKTRRGSVIDQRDALFFVCESPGNATLVHPTFGTVNDVACLSVEAIERLDLGPVFEIRLTLIVSGPRKFPTTQVSTADDSANNAANLKEKGLLDYAKDIAADIRNGAAVVQKAVSTVVSWYQLGVTAVNDVKRVIGAVSTLSGNFGRLFGGGNSGYSASNAKALPSTTAADLLAASAAGRAAVVSAGAVMQAAAANPSDSATFGSAIDAFVAAVAASANDPADAVRLVSGLVQYSPEDVVVPGQIGASMGAVQIATAALLRRYALAQLAVTLSGYQPSSQQDAAAVLSNALDLYDAEIDIAGDAGDDDTFVALRSLRRAVYADLTERGADLATLSTFSFNASLPSLVLAQRVYNDVTREPQLLQQIDPIHPAFCPVAFQALAK</sequence>
<dbReference type="RefSeq" id="WP_163126250.1">
    <property type="nucleotide sequence ID" value="NZ_JAAEAM010000064.1"/>
</dbReference>
<gene>
    <name evidence="2" type="ORF">GFJ35_34505</name>
</gene>
<evidence type="ECO:0000313" key="2">
    <source>
        <dbReference type="EMBL" id="NDV77125.1"/>
    </source>
</evidence>
<dbReference type="AlphaFoldDB" id="A0A6B2MNV5"/>
<feature type="domain" description="DNA circulation N-terminal" evidence="1">
    <location>
        <begin position="37"/>
        <end position="128"/>
    </location>
</feature>
<protein>
    <submittedName>
        <fullName evidence="2">DNA circulation family protein</fullName>
    </submittedName>
</protein>
<name>A0A6B2MNV5_9BURK</name>
<comment type="caution">
    <text evidence="2">The sequence shown here is derived from an EMBL/GenBank/DDBJ whole genome shotgun (WGS) entry which is preliminary data.</text>
</comment>